<name>A0ABQ2K5P1_9NOCA</name>
<feature type="region of interest" description="Disordered" evidence="1">
    <location>
        <begin position="58"/>
        <end position="77"/>
    </location>
</feature>
<comment type="caution">
    <text evidence="2">The sequence shown here is derived from an EMBL/GenBank/DDBJ whole genome shotgun (WGS) entry which is preliminary data.</text>
</comment>
<evidence type="ECO:0000313" key="2">
    <source>
        <dbReference type="EMBL" id="GGN66695.1"/>
    </source>
</evidence>
<gene>
    <name evidence="2" type="ORF">GCM10011610_01920</name>
</gene>
<evidence type="ECO:0000313" key="3">
    <source>
        <dbReference type="Proteomes" id="UP000658127"/>
    </source>
</evidence>
<protein>
    <submittedName>
        <fullName evidence="2">Uncharacterized protein</fullName>
    </submittedName>
</protein>
<sequence>MAPGSASPLQNTRRSPAPPAARGSVTNSDSIDGTKCAVVMDFSVMIRARYAGSRCPSGAAITRRAPSCSGQKNSHTDTSKVAGVFCRTASVWSSGYSACIHRNRLTIAAWVTPTPFGLPVEPEVKMT</sequence>
<evidence type="ECO:0000256" key="1">
    <source>
        <dbReference type="SAM" id="MobiDB-lite"/>
    </source>
</evidence>
<dbReference type="EMBL" id="BMNE01000001">
    <property type="protein sequence ID" value="GGN66695.1"/>
    <property type="molecule type" value="Genomic_DNA"/>
</dbReference>
<organism evidence="2 3">
    <name type="scientific">Nocardia rhizosphaerihabitans</name>
    <dbReference type="NCBI Taxonomy" id="1691570"/>
    <lineage>
        <taxon>Bacteria</taxon>
        <taxon>Bacillati</taxon>
        <taxon>Actinomycetota</taxon>
        <taxon>Actinomycetes</taxon>
        <taxon>Mycobacteriales</taxon>
        <taxon>Nocardiaceae</taxon>
        <taxon>Nocardia</taxon>
    </lineage>
</organism>
<keyword evidence="3" id="KW-1185">Reference proteome</keyword>
<proteinExistence type="predicted"/>
<dbReference type="Proteomes" id="UP000658127">
    <property type="component" value="Unassembled WGS sequence"/>
</dbReference>
<reference evidence="3" key="1">
    <citation type="journal article" date="2019" name="Int. J. Syst. Evol. Microbiol.">
        <title>The Global Catalogue of Microorganisms (GCM) 10K type strain sequencing project: providing services to taxonomists for standard genome sequencing and annotation.</title>
        <authorList>
            <consortium name="The Broad Institute Genomics Platform"/>
            <consortium name="The Broad Institute Genome Sequencing Center for Infectious Disease"/>
            <person name="Wu L."/>
            <person name="Ma J."/>
        </authorList>
    </citation>
    <scope>NUCLEOTIDE SEQUENCE [LARGE SCALE GENOMIC DNA]</scope>
    <source>
        <strain evidence="3">CGMCC 4.7329</strain>
    </source>
</reference>
<feature type="region of interest" description="Disordered" evidence="1">
    <location>
        <begin position="1"/>
        <end position="31"/>
    </location>
</feature>
<accession>A0ABQ2K5P1</accession>